<reference evidence="12 13" key="1">
    <citation type="submission" date="2018-10" db="EMBL/GenBank/DDBJ databases">
        <title>Fifty Aureobasidium pullulans genomes reveal a recombining polyextremotolerant generalist.</title>
        <authorList>
            <person name="Gostincar C."/>
            <person name="Turk M."/>
            <person name="Zajc J."/>
            <person name="Gunde-Cimerman N."/>
        </authorList>
    </citation>
    <scope>NUCLEOTIDE SEQUENCE [LARGE SCALE GENOMIC DNA]</scope>
    <source>
        <strain evidence="12 13">EXF-10659</strain>
    </source>
</reference>
<evidence type="ECO:0000256" key="8">
    <source>
        <dbReference type="ARBA" id="ARBA00022833"/>
    </source>
</evidence>
<feature type="compositionally biased region" description="Basic and acidic residues" evidence="10">
    <location>
        <begin position="123"/>
        <end position="144"/>
    </location>
</feature>
<dbReference type="SUPFAM" id="SSF57850">
    <property type="entry name" value="RING/U-box"/>
    <property type="match status" value="1"/>
</dbReference>
<protein>
    <recommendedName>
        <fullName evidence="11">Zinc finger RING-H2-type domain-containing protein</fullName>
    </recommendedName>
</protein>
<keyword evidence="9" id="KW-0539">Nucleus</keyword>
<organism evidence="12 13">
    <name type="scientific">Aureobasidium pullulans</name>
    <name type="common">Black yeast</name>
    <name type="synonym">Pullularia pullulans</name>
    <dbReference type="NCBI Taxonomy" id="5580"/>
    <lineage>
        <taxon>Eukaryota</taxon>
        <taxon>Fungi</taxon>
        <taxon>Dikarya</taxon>
        <taxon>Ascomycota</taxon>
        <taxon>Pezizomycotina</taxon>
        <taxon>Dothideomycetes</taxon>
        <taxon>Dothideomycetidae</taxon>
        <taxon>Dothideales</taxon>
        <taxon>Saccotheciaceae</taxon>
        <taxon>Aureobasidium</taxon>
    </lineage>
</organism>
<keyword evidence="4" id="KW-0963">Cytoplasm</keyword>
<dbReference type="InterPro" id="IPR013083">
    <property type="entry name" value="Znf_RING/FYVE/PHD"/>
</dbReference>
<accession>A0A4S9AJJ9</accession>
<dbReference type="GO" id="GO:0005634">
    <property type="term" value="C:nucleus"/>
    <property type="evidence" value="ECO:0007669"/>
    <property type="project" value="UniProtKB-SubCell"/>
</dbReference>
<keyword evidence="8" id="KW-0862">Zinc</keyword>
<evidence type="ECO:0000256" key="9">
    <source>
        <dbReference type="ARBA" id="ARBA00023242"/>
    </source>
</evidence>
<dbReference type="GO" id="GO:0016567">
    <property type="term" value="P:protein ubiquitination"/>
    <property type="evidence" value="ECO:0007669"/>
    <property type="project" value="UniProtKB-UniPathway"/>
</dbReference>
<proteinExistence type="predicted"/>
<keyword evidence="7" id="KW-0833">Ubl conjugation pathway</keyword>
<evidence type="ECO:0000256" key="1">
    <source>
        <dbReference type="ARBA" id="ARBA00004123"/>
    </source>
</evidence>
<comment type="subcellular location">
    <subcellularLocation>
        <location evidence="2">Cytoplasm</location>
    </subcellularLocation>
    <subcellularLocation>
        <location evidence="1">Nucleus</location>
    </subcellularLocation>
</comment>
<dbReference type="InterPro" id="IPR051031">
    <property type="entry name" value="RING-box_E3_Ubiquitin_Ligase"/>
</dbReference>
<keyword evidence="6" id="KW-0863">Zinc-finger</keyword>
<comment type="pathway">
    <text evidence="3">Protein modification; protein ubiquitination.</text>
</comment>
<dbReference type="UniPathway" id="UPA00143"/>
<evidence type="ECO:0000256" key="2">
    <source>
        <dbReference type="ARBA" id="ARBA00004496"/>
    </source>
</evidence>
<evidence type="ECO:0000256" key="10">
    <source>
        <dbReference type="SAM" id="MobiDB-lite"/>
    </source>
</evidence>
<keyword evidence="5" id="KW-0479">Metal-binding</keyword>
<sequence>MADVEMTDAPPKTKTSKVDTAADSGKKRFEVKKWNAVALWAWDIVVDNCAICRNHIMDLCIDCQANQASATSEECTVAWGICNQSTLAPPPSTLHSSVDLPPFSHLSASYTIPKAQKEQLYGQREDYTRPYVDKPEEASHDQKR</sequence>
<comment type="caution">
    <text evidence="12">The sequence shown here is derived from an EMBL/GenBank/DDBJ whole genome shotgun (WGS) entry which is preliminary data.</text>
</comment>
<name>A0A4S9AJJ9_AURPU</name>
<feature type="region of interest" description="Disordered" evidence="10">
    <location>
        <begin position="114"/>
        <end position="144"/>
    </location>
</feature>
<evidence type="ECO:0000313" key="13">
    <source>
        <dbReference type="Proteomes" id="UP000308802"/>
    </source>
</evidence>
<evidence type="ECO:0000259" key="11">
    <source>
        <dbReference type="Pfam" id="PF12678"/>
    </source>
</evidence>
<evidence type="ECO:0000256" key="4">
    <source>
        <dbReference type="ARBA" id="ARBA00022490"/>
    </source>
</evidence>
<dbReference type="OrthoDB" id="8962942at2759"/>
<gene>
    <name evidence="12" type="ORF">D6D19_00859</name>
</gene>
<dbReference type="PANTHER" id="PTHR11210">
    <property type="entry name" value="RING BOX"/>
    <property type="match status" value="1"/>
</dbReference>
<dbReference type="EMBL" id="QZAO01000012">
    <property type="protein sequence ID" value="THW79850.1"/>
    <property type="molecule type" value="Genomic_DNA"/>
</dbReference>
<feature type="domain" description="Zinc finger RING-H2-type" evidence="11">
    <location>
        <begin position="47"/>
        <end position="83"/>
    </location>
</feature>
<dbReference type="Pfam" id="PF12678">
    <property type="entry name" value="zf-rbx1"/>
    <property type="match status" value="1"/>
</dbReference>
<dbReference type="GO" id="GO:0005737">
    <property type="term" value="C:cytoplasm"/>
    <property type="evidence" value="ECO:0007669"/>
    <property type="project" value="UniProtKB-SubCell"/>
</dbReference>
<dbReference type="Proteomes" id="UP000308802">
    <property type="component" value="Unassembled WGS sequence"/>
</dbReference>
<evidence type="ECO:0000256" key="3">
    <source>
        <dbReference type="ARBA" id="ARBA00004906"/>
    </source>
</evidence>
<evidence type="ECO:0000313" key="12">
    <source>
        <dbReference type="EMBL" id="THW79850.1"/>
    </source>
</evidence>
<evidence type="ECO:0000256" key="7">
    <source>
        <dbReference type="ARBA" id="ARBA00022786"/>
    </source>
</evidence>
<evidence type="ECO:0000256" key="6">
    <source>
        <dbReference type="ARBA" id="ARBA00022771"/>
    </source>
</evidence>
<dbReference type="AlphaFoldDB" id="A0A4S9AJJ9"/>
<dbReference type="InterPro" id="IPR024766">
    <property type="entry name" value="Znf_RING_H2"/>
</dbReference>
<evidence type="ECO:0000256" key="5">
    <source>
        <dbReference type="ARBA" id="ARBA00022723"/>
    </source>
</evidence>
<dbReference type="Gene3D" id="3.30.40.10">
    <property type="entry name" value="Zinc/RING finger domain, C3HC4 (zinc finger)"/>
    <property type="match status" value="1"/>
</dbReference>
<dbReference type="GO" id="GO:0008270">
    <property type="term" value="F:zinc ion binding"/>
    <property type="evidence" value="ECO:0007669"/>
    <property type="project" value="UniProtKB-KW"/>
</dbReference>